<proteinExistence type="predicted"/>
<dbReference type="EMBL" id="CATQJA010000644">
    <property type="protein sequence ID" value="CAJ0562359.1"/>
    <property type="molecule type" value="Genomic_DNA"/>
</dbReference>
<name>A0AA36C7V4_9BILA</name>
<evidence type="ECO:0000313" key="2">
    <source>
        <dbReference type="EMBL" id="CAJ0562359.1"/>
    </source>
</evidence>
<feature type="region of interest" description="Disordered" evidence="1">
    <location>
        <begin position="174"/>
        <end position="212"/>
    </location>
</feature>
<accession>A0AA36C7V4</accession>
<dbReference type="Proteomes" id="UP001177023">
    <property type="component" value="Unassembled WGS sequence"/>
</dbReference>
<dbReference type="AlphaFoldDB" id="A0AA36C7V4"/>
<feature type="region of interest" description="Disordered" evidence="1">
    <location>
        <begin position="341"/>
        <end position="377"/>
    </location>
</feature>
<feature type="compositionally biased region" description="Polar residues" evidence="1">
    <location>
        <begin position="397"/>
        <end position="420"/>
    </location>
</feature>
<evidence type="ECO:0000256" key="1">
    <source>
        <dbReference type="SAM" id="MobiDB-lite"/>
    </source>
</evidence>
<feature type="non-terminal residue" evidence="2">
    <location>
        <position position="1"/>
    </location>
</feature>
<feature type="compositionally biased region" description="Basic and acidic residues" evidence="1">
    <location>
        <begin position="174"/>
        <end position="187"/>
    </location>
</feature>
<gene>
    <name evidence="2" type="ORF">MSPICULIGERA_LOCUS2100</name>
</gene>
<organism evidence="2 3">
    <name type="scientific">Mesorhabditis spiculigera</name>
    <dbReference type="NCBI Taxonomy" id="96644"/>
    <lineage>
        <taxon>Eukaryota</taxon>
        <taxon>Metazoa</taxon>
        <taxon>Ecdysozoa</taxon>
        <taxon>Nematoda</taxon>
        <taxon>Chromadorea</taxon>
        <taxon>Rhabditida</taxon>
        <taxon>Rhabditina</taxon>
        <taxon>Rhabditomorpha</taxon>
        <taxon>Rhabditoidea</taxon>
        <taxon>Rhabditidae</taxon>
        <taxon>Mesorhabditinae</taxon>
        <taxon>Mesorhabditis</taxon>
    </lineage>
</organism>
<feature type="region of interest" description="Disordered" evidence="1">
    <location>
        <begin position="397"/>
        <end position="423"/>
    </location>
</feature>
<keyword evidence="3" id="KW-1185">Reference proteome</keyword>
<feature type="compositionally biased region" description="Low complexity" evidence="1">
    <location>
        <begin position="249"/>
        <end position="262"/>
    </location>
</feature>
<reference evidence="2" key="1">
    <citation type="submission" date="2023-06" db="EMBL/GenBank/DDBJ databases">
        <authorList>
            <person name="Delattre M."/>
        </authorList>
    </citation>
    <scope>NUCLEOTIDE SEQUENCE</scope>
    <source>
        <strain evidence="2">AF72</strain>
    </source>
</reference>
<comment type="caution">
    <text evidence="2">The sequence shown here is derived from an EMBL/GenBank/DDBJ whole genome shotgun (WGS) entry which is preliminary data.</text>
</comment>
<feature type="region of interest" description="Disordered" evidence="1">
    <location>
        <begin position="236"/>
        <end position="270"/>
    </location>
</feature>
<evidence type="ECO:0000313" key="3">
    <source>
        <dbReference type="Proteomes" id="UP001177023"/>
    </source>
</evidence>
<sequence>MIAEQYGQIRSIHIRYNGTERVLFRKGTAQRLAHPRFPCAGDDCPYCEQYLDRFENTGDTLLDFTLPYDTTCKSASAVKENTMRSFNETIRNSAADRTAYLDCSPTDRSSSFEGYFTMRSGLAQVNLDQTLDGMEMVSAIEETALPDDGDDDSDGQHNAETPAPQAEIAETVEKSPHTELHDHHESSGVEISMSVEPPHDTEKEEEEEEVLPAADDAMDTEASFDPMEHSASGVIFDEGSGFDPDELNDIASPSDSASPNSSVRHSKEGVDQAVVKDEQFSFEPFNLSARAEGNSCFEVSMKGIFPERELSGLMHQLLAERTLQAADFPEMAALLNDDELENGFDEHNDDRDDEAEKPESDDHGFDDDSFDDCHGEIGDVPLNEAIEAAQRGDYRQQSMISAAAQTNPADESQQTTTAPTQRKFADRLKGIACSACRKQRTKFKSVRQVLEHLLGRHAKNRLPKKIPKIWRCEASERCRFTSFYRHNLLAHTRTRHPQAGTKVVPTREQWHPSALLAVRDAARHYFPAIENRVEKYLVWMIKSGQVDVDPNHPLPS</sequence>
<protein>
    <submittedName>
        <fullName evidence="2">Uncharacterized protein</fullName>
    </submittedName>
</protein>